<dbReference type="Pfam" id="PF08325">
    <property type="entry name" value="WLM"/>
    <property type="match status" value="1"/>
</dbReference>
<dbReference type="InterPro" id="IPR029071">
    <property type="entry name" value="Ubiquitin-like_domsf"/>
</dbReference>
<evidence type="ECO:0008006" key="5">
    <source>
        <dbReference type="Google" id="ProtNLM"/>
    </source>
</evidence>
<dbReference type="SUPFAM" id="SSF54236">
    <property type="entry name" value="Ubiquitin-like"/>
    <property type="match status" value="1"/>
</dbReference>
<evidence type="ECO:0000259" key="2">
    <source>
        <dbReference type="PROSITE" id="PS51397"/>
    </source>
</evidence>
<dbReference type="EMBL" id="JANBUW010000036">
    <property type="protein sequence ID" value="KAJ2850319.1"/>
    <property type="molecule type" value="Genomic_DNA"/>
</dbReference>
<name>A0A9W8M1G9_9FUNG</name>
<dbReference type="Gene3D" id="3.10.20.90">
    <property type="entry name" value="Phosphatidylinositol 3-kinase Catalytic Subunit, Chain A, domain 1"/>
    <property type="match status" value="1"/>
</dbReference>
<comment type="caution">
    <text evidence="3">The sequence shown here is derived from an EMBL/GenBank/DDBJ whole genome shotgun (WGS) entry which is preliminary data.</text>
</comment>
<dbReference type="GO" id="GO:0070628">
    <property type="term" value="F:proteasome binding"/>
    <property type="evidence" value="ECO:0007669"/>
    <property type="project" value="TreeGrafter"/>
</dbReference>
<evidence type="ECO:0000313" key="3">
    <source>
        <dbReference type="EMBL" id="KAJ2850319.1"/>
    </source>
</evidence>
<evidence type="ECO:0000313" key="4">
    <source>
        <dbReference type="Proteomes" id="UP001139887"/>
    </source>
</evidence>
<accession>A0A9W8M1G9</accession>
<evidence type="ECO:0000259" key="1">
    <source>
        <dbReference type="PROSITE" id="PS50053"/>
    </source>
</evidence>
<feature type="domain" description="WLM" evidence="2">
    <location>
        <begin position="90"/>
        <end position="283"/>
    </location>
</feature>
<proteinExistence type="predicted"/>
<dbReference type="OrthoDB" id="49605at2759"/>
<dbReference type="PROSITE" id="PS50053">
    <property type="entry name" value="UBIQUITIN_2"/>
    <property type="match status" value="1"/>
</dbReference>
<dbReference type="PANTHER" id="PTHR47795:SF1">
    <property type="entry name" value="DNA-DEPENDENT METALLOPROTEASE WSS1 HOMOLOG 2"/>
    <property type="match status" value="1"/>
</dbReference>
<dbReference type="InterPro" id="IPR000626">
    <property type="entry name" value="Ubiquitin-like_dom"/>
</dbReference>
<dbReference type="PROSITE" id="PS51397">
    <property type="entry name" value="WLM"/>
    <property type="match status" value="1"/>
</dbReference>
<feature type="domain" description="Ubiquitin-like" evidence="1">
    <location>
        <begin position="1"/>
        <end position="50"/>
    </location>
</feature>
<sequence>MTVEQLQAHIEQLYSIPTSNQKLLHKGQMLCARSSLVSAMVPSNSKVLLIGTPEVELTKFQEQMARRQQGQINNAKYRASAANLYRTYEPLGTSDEYGFGSFETLQIPHRRNEALEMLQKLARDQGVKEIMKKHKYKVGVLRELHPQERTILGYNRNRGQVIALRLRTDDLEGFRDYLNVRRVLMHELAHMVWDAHDENFHQLNRQHCKEVIDLDWSSRGRTVGPAMDYYEPQTGDAQDVDRGSLKSSGFVLGGTAPQLPADAENSPDIKRNLAYMAYKKRSSSSS</sequence>
<gene>
    <name evidence="3" type="ORF">IWW36_002005</name>
</gene>
<dbReference type="InterPro" id="IPR013536">
    <property type="entry name" value="WLM_dom"/>
</dbReference>
<organism evidence="3 4">
    <name type="scientific">Coemansia brasiliensis</name>
    <dbReference type="NCBI Taxonomy" id="2650707"/>
    <lineage>
        <taxon>Eukaryota</taxon>
        <taxon>Fungi</taxon>
        <taxon>Fungi incertae sedis</taxon>
        <taxon>Zoopagomycota</taxon>
        <taxon>Kickxellomycotina</taxon>
        <taxon>Kickxellomycetes</taxon>
        <taxon>Kickxellales</taxon>
        <taxon>Kickxellaceae</taxon>
        <taxon>Coemansia</taxon>
    </lineage>
</organism>
<reference evidence="3" key="1">
    <citation type="submission" date="2022-07" db="EMBL/GenBank/DDBJ databases">
        <title>Phylogenomic reconstructions and comparative analyses of Kickxellomycotina fungi.</title>
        <authorList>
            <person name="Reynolds N.K."/>
            <person name="Stajich J.E."/>
            <person name="Barry K."/>
            <person name="Grigoriev I.V."/>
            <person name="Crous P."/>
            <person name="Smith M.E."/>
        </authorList>
    </citation>
    <scope>NUCLEOTIDE SEQUENCE</scope>
    <source>
        <strain evidence="3">NRRL 1566</strain>
    </source>
</reference>
<dbReference type="Proteomes" id="UP001139887">
    <property type="component" value="Unassembled WGS sequence"/>
</dbReference>
<dbReference type="PANTHER" id="PTHR47795">
    <property type="entry name" value="UBIQUITIN AND WLM DOMAIN-CONTAINING METALLOPROTEASE SPCC1442.07C"/>
    <property type="match status" value="1"/>
</dbReference>
<dbReference type="AlphaFoldDB" id="A0A9W8M1G9"/>
<protein>
    <recommendedName>
        <fullName evidence="5">WLM domain-containing protein</fullName>
    </recommendedName>
</protein>
<keyword evidence="4" id="KW-1185">Reference proteome</keyword>